<comment type="caution">
    <text evidence="6">The sequence shown here is derived from an EMBL/GenBank/DDBJ whole genome shotgun (WGS) entry which is preliminary data.</text>
</comment>
<dbReference type="SUPFAM" id="SSF48179">
    <property type="entry name" value="6-phosphogluconate dehydrogenase C-terminal domain-like"/>
    <property type="match status" value="1"/>
</dbReference>
<evidence type="ECO:0000256" key="1">
    <source>
        <dbReference type="ARBA" id="ARBA00009080"/>
    </source>
</evidence>
<dbReference type="InterPro" id="IPR036291">
    <property type="entry name" value="NAD(P)-bd_dom_sf"/>
</dbReference>
<protein>
    <submittedName>
        <fullName evidence="6">NAD(P)-dependent oxidoreductase</fullName>
    </submittedName>
</protein>
<accession>A0ABP9K9F0</accession>
<dbReference type="Proteomes" id="UP001500603">
    <property type="component" value="Unassembled WGS sequence"/>
</dbReference>
<evidence type="ECO:0000313" key="6">
    <source>
        <dbReference type="EMBL" id="GAA5052076.1"/>
    </source>
</evidence>
<dbReference type="PANTHER" id="PTHR43060:SF15">
    <property type="entry name" value="3-HYDROXYISOBUTYRATE DEHYDROGENASE-LIKE 1, MITOCHONDRIAL-RELATED"/>
    <property type="match status" value="1"/>
</dbReference>
<dbReference type="InterPro" id="IPR015815">
    <property type="entry name" value="HIBADH-related"/>
</dbReference>
<gene>
    <name evidence="6" type="ORF">GCM10023318_24240</name>
</gene>
<dbReference type="Gene3D" id="1.10.1040.10">
    <property type="entry name" value="N-(1-d-carboxylethyl)-l-norvaline Dehydrogenase, domain 2"/>
    <property type="match status" value="1"/>
</dbReference>
<dbReference type="EMBL" id="BAABJM010000002">
    <property type="protein sequence ID" value="GAA5052076.1"/>
    <property type="molecule type" value="Genomic_DNA"/>
</dbReference>
<dbReference type="Pfam" id="PF03446">
    <property type="entry name" value="NAD_binding_2"/>
    <property type="match status" value="1"/>
</dbReference>
<dbReference type="InterPro" id="IPR008927">
    <property type="entry name" value="6-PGluconate_DH-like_C_sf"/>
</dbReference>
<reference evidence="7" key="1">
    <citation type="journal article" date="2019" name="Int. J. Syst. Evol. Microbiol.">
        <title>The Global Catalogue of Microorganisms (GCM) 10K type strain sequencing project: providing services to taxonomists for standard genome sequencing and annotation.</title>
        <authorList>
            <consortium name="The Broad Institute Genomics Platform"/>
            <consortium name="The Broad Institute Genome Sequencing Center for Infectious Disease"/>
            <person name="Wu L."/>
            <person name="Ma J."/>
        </authorList>
    </citation>
    <scope>NUCLEOTIDE SEQUENCE [LARGE SCALE GENOMIC DNA]</scope>
    <source>
        <strain evidence="7">JCM 18298</strain>
    </source>
</reference>
<evidence type="ECO:0000256" key="2">
    <source>
        <dbReference type="ARBA" id="ARBA00023002"/>
    </source>
</evidence>
<dbReference type="RefSeq" id="WP_345495376.1">
    <property type="nucleotide sequence ID" value="NZ_BAABJM010000002.1"/>
</dbReference>
<dbReference type="InterPro" id="IPR013328">
    <property type="entry name" value="6PGD_dom2"/>
</dbReference>
<sequence length="272" mass="27413">MRVGFIGLGSQGGGIARRIAHAGYPTTLWARRREALVPFDDTGAKYANSPAELAELSDVVCLCVVADADVREVVSGENGVLAGLAEGGIIVIHSTVHPQTCRDLADQAAAKGVTVVDAPVSGGGGAAEEGRLLVMVGGADADVARCRPVFESYGNPVVHLGALGSGQVAKLLNNLLFTANLATAASTLTLGAALGIDGDQLGRVITHGTADSFALGRVVSAGGTLDRIAQHAGGLLRKDVGLVAGLAGAADVRPGVVLDAADATLTMMDHPR</sequence>
<dbReference type="InterPro" id="IPR029154">
    <property type="entry name" value="HIBADH-like_NADP-bd"/>
</dbReference>
<keyword evidence="2" id="KW-0560">Oxidoreductase</keyword>
<feature type="domain" description="6-phosphogluconate dehydrogenase NADP-binding" evidence="4">
    <location>
        <begin position="2"/>
        <end position="161"/>
    </location>
</feature>
<dbReference type="InterPro" id="IPR006115">
    <property type="entry name" value="6PGDH_NADP-bd"/>
</dbReference>
<evidence type="ECO:0000313" key="7">
    <source>
        <dbReference type="Proteomes" id="UP001500603"/>
    </source>
</evidence>
<comment type="similarity">
    <text evidence="1">Belongs to the HIBADH-related family.</text>
</comment>
<keyword evidence="7" id="KW-1185">Reference proteome</keyword>
<name>A0ABP9K9F0_9NOCA</name>
<proteinExistence type="inferred from homology"/>
<feature type="domain" description="3-hydroxyisobutyrate dehydrogenase-like NAD-binding" evidence="5">
    <location>
        <begin position="164"/>
        <end position="253"/>
    </location>
</feature>
<organism evidence="6 7">
    <name type="scientific">Nocardia callitridis</name>
    <dbReference type="NCBI Taxonomy" id="648753"/>
    <lineage>
        <taxon>Bacteria</taxon>
        <taxon>Bacillati</taxon>
        <taxon>Actinomycetota</taxon>
        <taxon>Actinomycetes</taxon>
        <taxon>Mycobacteriales</taxon>
        <taxon>Nocardiaceae</taxon>
        <taxon>Nocardia</taxon>
    </lineage>
</organism>
<dbReference type="Pfam" id="PF14833">
    <property type="entry name" value="NAD_binding_11"/>
    <property type="match status" value="1"/>
</dbReference>
<dbReference type="PANTHER" id="PTHR43060">
    <property type="entry name" value="3-HYDROXYISOBUTYRATE DEHYDROGENASE-LIKE 1, MITOCHONDRIAL-RELATED"/>
    <property type="match status" value="1"/>
</dbReference>
<dbReference type="PIRSF" id="PIRSF000103">
    <property type="entry name" value="HIBADH"/>
    <property type="match status" value="1"/>
</dbReference>
<evidence type="ECO:0000256" key="3">
    <source>
        <dbReference type="ARBA" id="ARBA00023027"/>
    </source>
</evidence>
<keyword evidence="3" id="KW-0520">NAD</keyword>
<evidence type="ECO:0000259" key="4">
    <source>
        <dbReference type="Pfam" id="PF03446"/>
    </source>
</evidence>
<dbReference type="Gene3D" id="3.40.50.720">
    <property type="entry name" value="NAD(P)-binding Rossmann-like Domain"/>
    <property type="match status" value="1"/>
</dbReference>
<dbReference type="SUPFAM" id="SSF51735">
    <property type="entry name" value="NAD(P)-binding Rossmann-fold domains"/>
    <property type="match status" value="1"/>
</dbReference>
<evidence type="ECO:0000259" key="5">
    <source>
        <dbReference type="Pfam" id="PF14833"/>
    </source>
</evidence>